<feature type="region of interest" description="Disordered" evidence="2">
    <location>
        <begin position="763"/>
        <end position="814"/>
    </location>
</feature>
<protein>
    <submittedName>
        <fullName evidence="3">Uncharacterized protein</fullName>
    </submittedName>
</protein>
<dbReference type="GO" id="GO:0000445">
    <property type="term" value="C:THO complex part of transcription export complex"/>
    <property type="evidence" value="ECO:0007669"/>
    <property type="project" value="TreeGrafter"/>
</dbReference>
<sequence length="962" mass="106146">MVNSIYSAYQEQLTHRLTQYIDSLDRETLNEHTQPTEHIQETVSQLILQLPELPPLAADLKRNIVSSVFSALISHLNHTNSNHDKPYTLYHLLDLALAFIDHGLAVPELALGCIEEILETATVPQAQFIFGYLESRVQKLTMDMLPDRGKGLIFLRMQNNLLRRLSKSLHTVFCGRILCFLSSVFPIAEKSGVNLRGAFNSGNITKFDQFTTLLPTNTDEIERGDSSSSSKDPEKMALQTDAAQMTHPPINTITAEIKQPVTQIEEIKQPVNPVEEVKKPITPIEEAKQPDDSARAKASKSAADKREFYTRFWSLQGLLSNPPELFKSWTPDLSVPAATTSSDPNAPQPSTPNLKKLKDGISKTLEVFGRMTRKELDLGSTHHHKSEDQDGLEQFFFPKFLTKSNLLDLEIADPYFRRQVLTQFLIILQYIRGFSPEERAKRAALPKSNRISEIPYIYQAKDEAWVLKLSGEVWKTLYATPPHGEIFAMTIQQILIRESSWIMWKAGSCASFEKPSLDVDPSPGYKRITSNPLKFPHSVGTPALSKLWENKVSPESMEKIDPTAGVPDLKTLHLKILHVEQQLEQLQENMPPDTDPKAETLKSQIQQLQERKAGLSWRALRIAQNSYLQFFGKIGMPADVNKLMAMIEEAKNRGGVPLSRPVSGMNASPLTTPNLQLLGGEPPAGTEEDPAEKREEEELGRRTRELHRVPSNDTSQPDVVMLDGESIMESVGGPALTSELDGELISDSQPSAPQHITGVLTDEGQSISPVSRPVSPQPIPSSAAPNPSIRPPPLQRHPSHTHQPSGPAAQQHISPTQAHPFMSQQQSHEGNRVSEVEQVIRRMEAQANRSAVGTPTPPPASSGASGGGGGRHSSGGGGGGEYSRGHQHGGMMYYHPSLPSNPLHHSHNHALRRPPPAPSSANHLINSAASNPSPLLKRPVTDVIDLEAPDLASPNDPKKIKN</sequence>
<feature type="compositionally biased region" description="Polar residues" evidence="2">
    <location>
        <begin position="922"/>
        <end position="933"/>
    </location>
</feature>
<name>A0A2N5T668_9BASI</name>
<dbReference type="Proteomes" id="UP000235388">
    <property type="component" value="Unassembled WGS sequence"/>
</dbReference>
<dbReference type="EMBL" id="PGCJ01000789">
    <property type="protein sequence ID" value="PLW20987.1"/>
    <property type="molecule type" value="Genomic_DNA"/>
</dbReference>
<feature type="coiled-coil region" evidence="1">
    <location>
        <begin position="569"/>
        <end position="618"/>
    </location>
</feature>
<feature type="compositionally biased region" description="Gly residues" evidence="2">
    <location>
        <begin position="864"/>
        <end position="882"/>
    </location>
</feature>
<feature type="compositionally biased region" description="Polar residues" evidence="2">
    <location>
        <begin position="665"/>
        <end position="675"/>
    </location>
</feature>
<dbReference type="STRING" id="200324.A0A2N5T668"/>
<feature type="region of interest" description="Disordered" evidence="2">
    <location>
        <begin position="336"/>
        <end position="356"/>
    </location>
</feature>
<dbReference type="OrthoDB" id="9402762at2759"/>
<evidence type="ECO:0000256" key="2">
    <source>
        <dbReference type="SAM" id="MobiDB-lite"/>
    </source>
</evidence>
<gene>
    <name evidence="3" type="ORF">PCANC_11241</name>
</gene>
<keyword evidence="4" id="KW-1185">Reference proteome</keyword>
<reference evidence="3 4" key="1">
    <citation type="submission" date="2017-11" db="EMBL/GenBank/DDBJ databases">
        <title>De novo assembly and phasing of dikaryotic genomes from two isolates of Puccinia coronata f. sp. avenae, the causal agent of oat crown rust.</title>
        <authorList>
            <person name="Miller M.E."/>
            <person name="Zhang Y."/>
            <person name="Omidvar V."/>
            <person name="Sperschneider J."/>
            <person name="Schwessinger B."/>
            <person name="Raley C."/>
            <person name="Palmer J.M."/>
            <person name="Garnica D."/>
            <person name="Upadhyaya N."/>
            <person name="Rathjen J."/>
            <person name="Taylor J.M."/>
            <person name="Park R.F."/>
            <person name="Dodds P.N."/>
            <person name="Hirsch C.D."/>
            <person name="Kianian S.F."/>
            <person name="Figueroa M."/>
        </authorList>
    </citation>
    <scope>NUCLEOTIDE SEQUENCE [LARGE SCALE GENOMIC DNA]</scope>
    <source>
        <strain evidence="3">12NC29</strain>
    </source>
</reference>
<feature type="region of interest" description="Disordered" evidence="2">
    <location>
        <begin position="654"/>
        <end position="719"/>
    </location>
</feature>
<proteinExistence type="predicted"/>
<feature type="compositionally biased region" description="Basic and acidic residues" evidence="2">
    <location>
        <begin position="691"/>
        <end position="710"/>
    </location>
</feature>
<evidence type="ECO:0000313" key="4">
    <source>
        <dbReference type="Proteomes" id="UP000235388"/>
    </source>
</evidence>
<keyword evidence="1" id="KW-0175">Coiled coil</keyword>
<dbReference type="InterPro" id="IPR021861">
    <property type="entry name" value="THO_THOC1"/>
</dbReference>
<accession>A0A2N5T668</accession>
<feature type="region of interest" description="Disordered" evidence="2">
    <location>
        <begin position="846"/>
        <end position="936"/>
    </location>
</feature>
<dbReference type="Pfam" id="PF11957">
    <property type="entry name" value="efThoc1"/>
    <property type="match status" value="1"/>
</dbReference>
<dbReference type="PANTHER" id="PTHR13265:SF0">
    <property type="entry name" value="HPR1"/>
    <property type="match status" value="1"/>
</dbReference>
<dbReference type="PANTHER" id="PTHR13265">
    <property type="entry name" value="THO COMPLEX SUBUNIT 1"/>
    <property type="match status" value="1"/>
</dbReference>
<dbReference type="GO" id="GO:0006406">
    <property type="term" value="P:mRNA export from nucleus"/>
    <property type="evidence" value="ECO:0007669"/>
    <property type="project" value="TreeGrafter"/>
</dbReference>
<comment type="caution">
    <text evidence="3">The sequence shown here is derived from an EMBL/GenBank/DDBJ whole genome shotgun (WGS) entry which is preliminary data.</text>
</comment>
<organism evidence="3 4">
    <name type="scientific">Puccinia coronata f. sp. avenae</name>
    <dbReference type="NCBI Taxonomy" id="200324"/>
    <lineage>
        <taxon>Eukaryota</taxon>
        <taxon>Fungi</taxon>
        <taxon>Dikarya</taxon>
        <taxon>Basidiomycota</taxon>
        <taxon>Pucciniomycotina</taxon>
        <taxon>Pucciniomycetes</taxon>
        <taxon>Pucciniales</taxon>
        <taxon>Pucciniaceae</taxon>
        <taxon>Puccinia</taxon>
    </lineage>
</organism>
<evidence type="ECO:0000313" key="3">
    <source>
        <dbReference type="EMBL" id="PLW20987.1"/>
    </source>
</evidence>
<evidence type="ECO:0000256" key="1">
    <source>
        <dbReference type="SAM" id="Coils"/>
    </source>
</evidence>
<dbReference type="AlphaFoldDB" id="A0A2N5T668"/>